<evidence type="ECO:0000256" key="5">
    <source>
        <dbReference type="ARBA" id="ARBA00022898"/>
    </source>
</evidence>
<evidence type="ECO:0000256" key="3">
    <source>
        <dbReference type="ARBA" id="ARBA00022576"/>
    </source>
</evidence>
<feature type="binding site" evidence="6">
    <location>
        <position position="334"/>
    </location>
    <ligand>
        <name>substrate</name>
    </ligand>
</feature>
<dbReference type="Gene3D" id="3.40.640.10">
    <property type="entry name" value="Type I PLP-dependent aspartate aminotransferase-like (Major domain)"/>
    <property type="match status" value="1"/>
</dbReference>
<name>A0A1B2I7Q0_9BACT</name>
<dbReference type="RefSeq" id="WP_066747299.1">
    <property type="nucleotide sequence ID" value="NZ_CP016757.1"/>
</dbReference>
<evidence type="ECO:0000256" key="2">
    <source>
        <dbReference type="ARBA" id="ARBA00009236"/>
    </source>
</evidence>
<dbReference type="SUPFAM" id="SSF53383">
    <property type="entry name" value="PLP-dependent transferases"/>
    <property type="match status" value="1"/>
</dbReference>
<dbReference type="GO" id="GO:0004760">
    <property type="term" value="F:L-serine-pyruvate transaminase activity"/>
    <property type="evidence" value="ECO:0007669"/>
    <property type="project" value="TreeGrafter"/>
</dbReference>
<dbReference type="PIRSF" id="PIRSF000524">
    <property type="entry name" value="SPT"/>
    <property type="match status" value="1"/>
</dbReference>
<dbReference type="AlphaFoldDB" id="A0A1B2I7Q0"/>
<dbReference type="GO" id="GO:0008453">
    <property type="term" value="F:alanine-glyoxylate transaminase activity"/>
    <property type="evidence" value="ECO:0007669"/>
    <property type="project" value="TreeGrafter"/>
</dbReference>
<comment type="similarity">
    <text evidence="2">Belongs to the class-V pyridoxal-phosphate-dependent aminotransferase family.</text>
</comment>
<proteinExistence type="inferred from homology"/>
<feature type="modified residue" description="N6-(pyridoxal phosphate)lysine" evidence="7">
    <location>
        <position position="191"/>
    </location>
</feature>
<accession>A0A1B2I7Q0</accession>
<keyword evidence="5 7" id="KW-0663">Pyridoxal phosphate</keyword>
<dbReference type="InterPro" id="IPR015422">
    <property type="entry name" value="PyrdxlP-dep_Trfase_small"/>
</dbReference>
<comment type="cofactor">
    <cofactor evidence="1 7">
        <name>pyridoxal 5'-phosphate</name>
        <dbReference type="ChEBI" id="CHEBI:597326"/>
    </cofactor>
</comment>
<protein>
    <submittedName>
        <fullName evidence="9">Aminotransferase</fullName>
    </submittedName>
</protein>
<keyword evidence="4 9" id="KW-0808">Transferase</keyword>
<organism evidence="9 10">
    <name type="scientific">Cloacibacillus porcorum</name>
    <dbReference type="NCBI Taxonomy" id="1197717"/>
    <lineage>
        <taxon>Bacteria</taxon>
        <taxon>Thermotogati</taxon>
        <taxon>Synergistota</taxon>
        <taxon>Synergistia</taxon>
        <taxon>Synergistales</taxon>
        <taxon>Synergistaceae</taxon>
        <taxon>Cloacibacillus</taxon>
    </lineage>
</organism>
<dbReference type="GeneID" id="83058828"/>
<dbReference type="EMBL" id="CP016757">
    <property type="protein sequence ID" value="ANZ45986.1"/>
    <property type="molecule type" value="Genomic_DNA"/>
</dbReference>
<dbReference type="InterPro" id="IPR000192">
    <property type="entry name" value="Aminotrans_V_dom"/>
</dbReference>
<keyword evidence="10" id="KW-1185">Reference proteome</keyword>
<dbReference type="Gene3D" id="3.90.1150.10">
    <property type="entry name" value="Aspartate Aminotransferase, domain 1"/>
    <property type="match status" value="1"/>
</dbReference>
<keyword evidence="3 9" id="KW-0032">Aminotransferase</keyword>
<reference evidence="9" key="1">
    <citation type="submission" date="2016-08" db="EMBL/GenBank/DDBJ databases">
        <title>Complete genome of Cloacibacillus porcorum.</title>
        <authorList>
            <person name="Looft T."/>
            <person name="Bayles D.O."/>
            <person name="Alt D.P."/>
        </authorList>
    </citation>
    <scope>NUCLEOTIDE SEQUENCE [LARGE SCALE GENOMIC DNA]</scope>
    <source>
        <strain evidence="9">CL-84</strain>
    </source>
</reference>
<evidence type="ECO:0000256" key="1">
    <source>
        <dbReference type="ARBA" id="ARBA00001933"/>
    </source>
</evidence>
<dbReference type="PANTHER" id="PTHR21152">
    <property type="entry name" value="AMINOTRANSFERASE CLASS V"/>
    <property type="match status" value="1"/>
</dbReference>
<dbReference type="InterPro" id="IPR015424">
    <property type="entry name" value="PyrdxlP-dep_Trfase"/>
</dbReference>
<dbReference type="GO" id="GO:0019265">
    <property type="term" value="P:glycine biosynthetic process, by transamination of glyoxylate"/>
    <property type="evidence" value="ECO:0007669"/>
    <property type="project" value="TreeGrafter"/>
</dbReference>
<feature type="domain" description="Aminotransferase class V" evidence="8">
    <location>
        <begin position="49"/>
        <end position="321"/>
    </location>
</feature>
<evidence type="ECO:0000256" key="6">
    <source>
        <dbReference type="PIRSR" id="PIRSR000524-1"/>
    </source>
</evidence>
<dbReference type="KEGG" id="cpor:BED41_13325"/>
<dbReference type="InterPro" id="IPR024169">
    <property type="entry name" value="SP_NH2Trfase/AEP_transaminase"/>
</dbReference>
<dbReference type="InterPro" id="IPR015421">
    <property type="entry name" value="PyrdxlP-dep_Trfase_major"/>
</dbReference>
<evidence type="ECO:0000256" key="7">
    <source>
        <dbReference type="PIRSR" id="PIRSR000524-50"/>
    </source>
</evidence>
<dbReference type="STRING" id="1197717.BED41_13325"/>
<evidence type="ECO:0000313" key="10">
    <source>
        <dbReference type="Proteomes" id="UP000093044"/>
    </source>
</evidence>
<gene>
    <name evidence="9" type="ORF">BED41_13325</name>
</gene>
<evidence type="ECO:0000256" key="4">
    <source>
        <dbReference type="ARBA" id="ARBA00022679"/>
    </source>
</evidence>
<evidence type="ECO:0000313" key="9">
    <source>
        <dbReference type="EMBL" id="ANZ45986.1"/>
    </source>
</evidence>
<dbReference type="OrthoDB" id="389074at2"/>
<sequence>MQTYKIPLVPGPSSVPLKYREAYLTDYGSTDLENDFFALLAENISLLQQILKTKNSVIIGSGEAMMILWGALKSVVKPGDRVLAVSNGLFGHGFGEMAEAMGVQAEYLEAPEGEFVDKEALRRKIAEFRPDVVTAVHCETPSGLLNPIEEIAPVVAESGALFVVDFVASAVGADVRVDEWGIDLGLLGSQKCLSLLPDICMLTVSDRAWKRAKDINYAGYDAILPWKDALIVKAMPYTHNWQANAALNLALKSVLEEGLENSFKRHEEAAAYCRRRAKDMGLKLYAAKESLASPTVTAVMVPDGWSWPELDAALRKEGLAVGGSYGPLAGKVFRIGHMGSQADMELVKRGMDVIEKVLK</sequence>
<dbReference type="Pfam" id="PF00266">
    <property type="entry name" value="Aminotran_5"/>
    <property type="match status" value="1"/>
</dbReference>
<evidence type="ECO:0000259" key="8">
    <source>
        <dbReference type="Pfam" id="PF00266"/>
    </source>
</evidence>
<dbReference type="Proteomes" id="UP000093044">
    <property type="component" value="Chromosome"/>
</dbReference>
<dbReference type="PANTHER" id="PTHR21152:SF24">
    <property type="entry name" value="ALANINE--GLYOXYLATE AMINOTRANSFERASE 1"/>
    <property type="match status" value="1"/>
</dbReference>